<dbReference type="InterPro" id="IPR036388">
    <property type="entry name" value="WH-like_DNA-bd_sf"/>
</dbReference>
<dbReference type="Pfam" id="PF03704">
    <property type="entry name" value="BTAD"/>
    <property type="match status" value="1"/>
</dbReference>
<evidence type="ECO:0000259" key="8">
    <source>
        <dbReference type="PROSITE" id="PS51755"/>
    </source>
</evidence>
<dbReference type="InterPro" id="IPR016032">
    <property type="entry name" value="Sig_transdc_resp-reg_C-effctor"/>
</dbReference>
<dbReference type="SMART" id="SM01043">
    <property type="entry name" value="BTAD"/>
    <property type="match status" value="1"/>
</dbReference>
<dbReference type="InterPro" id="IPR027417">
    <property type="entry name" value="P-loop_NTPase"/>
</dbReference>
<organism evidence="9 10">
    <name type="scientific">Actinomadura miaoliensis</name>
    <dbReference type="NCBI Taxonomy" id="430685"/>
    <lineage>
        <taxon>Bacteria</taxon>
        <taxon>Bacillati</taxon>
        <taxon>Actinomycetota</taxon>
        <taxon>Actinomycetes</taxon>
        <taxon>Streptosporangiales</taxon>
        <taxon>Thermomonosporaceae</taxon>
        <taxon>Actinomadura</taxon>
    </lineage>
</organism>
<dbReference type="PANTHER" id="PTHR35807">
    <property type="entry name" value="TRANSCRIPTIONAL REGULATOR REDD-RELATED"/>
    <property type="match status" value="1"/>
</dbReference>
<comment type="caution">
    <text evidence="9">The sequence shown here is derived from an EMBL/GenBank/DDBJ whole genome shotgun (WGS) entry which is preliminary data.</text>
</comment>
<name>A0ABP7WSA4_9ACTN</name>
<dbReference type="RefSeq" id="WP_344955699.1">
    <property type="nucleotide sequence ID" value="NZ_BAAAZG010000052.1"/>
</dbReference>
<keyword evidence="10" id="KW-1185">Reference proteome</keyword>
<comment type="similarity">
    <text evidence="1">Belongs to the AfsR/DnrI/RedD regulatory family.</text>
</comment>
<evidence type="ECO:0000256" key="2">
    <source>
        <dbReference type="ARBA" id="ARBA00023015"/>
    </source>
</evidence>
<feature type="region of interest" description="Disordered" evidence="7">
    <location>
        <begin position="1012"/>
        <end position="1043"/>
    </location>
</feature>
<dbReference type="Pfam" id="PF13424">
    <property type="entry name" value="TPR_12"/>
    <property type="match status" value="1"/>
</dbReference>
<evidence type="ECO:0000256" key="7">
    <source>
        <dbReference type="SAM" id="MobiDB-lite"/>
    </source>
</evidence>
<keyword evidence="4" id="KW-0804">Transcription</keyword>
<dbReference type="PANTHER" id="PTHR35807:SF1">
    <property type="entry name" value="TRANSCRIPTIONAL REGULATOR REDD"/>
    <property type="match status" value="1"/>
</dbReference>
<dbReference type="CDD" id="cd15831">
    <property type="entry name" value="BTAD"/>
    <property type="match status" value="1"/>
</dbReference>
<dbReference type="Gene3D" id="1.10.10.10">
    <property type="entry name" value="Winged helix-like DNA-binding domain superfamily/Winged helix DNA-binding domain"/>
    <property type="match status" value="1"/>
</dbReference>
<dbReference type="InterPro" id="IPR051677">
    <property type="entry name" value="AfsR-DnrI-RedD_regulator"/>
</dbReference>
<evidence type="ECO:0000256" key="6">
    <source>
        <dbReference type="PROSITE-ProRule" id="PRU01091"/>
    </source>
</evidence>
<gene>
    <name evidence="9" type="ORF">GCM10022214_67330</name>
</gene>
<keyword evidence="2" id="KW-0805">Transcription regulation</keyword>
<evidence type="ECO:0000256" key="4">
    <source>
        <dbReference type="ARBA" id="ARBA00023163"/>
    </source>
</evidence>
<dbReference type="SMART" id="SM00028">
    <property type="entry name" value="TPR"/>
    <property type="match status" value="6"/>
</dbReference>
<keyword evidence="3 6" id="KW-0238">DNA-binding</keyword>
<dbReference type="InterPro" id="IPR019734">
    <property type="entry name" value="TPR_rpt"/>
</dbReference>
<evidence type="ECO:0000256" key="5">
    <source>
        <dbReference type="PROSITE-ProRule" id="PRU00339"/>
    </source>
</evidence>
<evidence type="ECO:0000313" key="10">
    <source>
        <dbReference type="Proteomes" id="UP001500683"/>
    </source>
</evidence>
<accession>A0ABP7WSA4</accession>
<dbReference type="SUPFAM" id="SSF48452">
    <property type="entry name" value="TPR-like"/>
    <property type="match status" value="3"/>
</dbReference>
<dbReference type="PROSITE" id="PS50005">
    <property type="entry name" value="TPR"/>
    <property type="match status" value="1"/>
</dbReference>
<keyword evidence="5" id="KW-0802">TPR repeat</keyword>
<dbReference type="SUPFAM" id="SSF46894">
    <property type="entry name" value="C-terminal effector domain of the bipartite response regulators"/>
    <property type="match status" value="1"/>
</dbReference>
<sequence>MDFAILGPLQVRENERDVHLGPPKQRALLALLIHHANSVVSMDRLVDELWGDRPPKTAHENLHLYVYQLRRVLGDRRRIRRLESGYQLRIDAGELDADRFADLAAHGQLARAAGDMRRAAALFDEALALWRGTPYADFDRSTTLSGEAARLEERRLTVVEERVAAGLALGRHGELVAELSGLVAEHPLRERFSAQLMVALYRSGRQVEALEVYRAAQRRLADELGLDPGPELRRIHEGILRGTLPDEYWPVVEPRQAVERIPAQLPTDVADFVGRSPQIDMISDLLAPPSPPALPLVAIAGMGGIGKTALAVHVAHRLAAAFPDGQLYANLRGIESSPVEPPVVLGRFLRALGVDPKAIPEDPGERVDLYRSRLAGRRVLVLLDNAADEAQVRPLLPGSSTCAVLITSRTRLTGLEGARLLDLDVLGVEDALELLERIVGSERVAGERDAAVEIARLCGFLPLALRVAAVRLASRPQRPLFRFRGTLADERRRLDELATGDLAVRASLSLSYHGLNAPTRRLLRLLSLLGPIDFAGWVPAALLNVSLDEAESLLDRLVEAQLLGICGAERAGGLRYRLHDLVRVFARELAAGERHDDALARVFGCLLALLEREHRKVYGGDYTTLHGTAPRWTPVDVEEMLAGRPSNWLEAERSTILAAVQQSARMGLHELCWDLATTATTLFEAGGFLEDWSASHQVALAATRAAGNARGEAAVLNSLGALMVFRQSYGEARSHIEKAGAMFAELGERHGHALAQRNLALLDGLAGELETARQRYEQACAALRDVGDRYAEAHAKRGLAQIHMQRGEVGRARACLESALSICRDIGSRRGEAQMLHRLGEAYVEEGRLDAAERVFRQVLDIVVPDGDRVGEVYVRYAMADCTARRGRIGVALTQFTEVLQKSRETKERFVEACVLLALARLHAGMERYDSALHHADRALAIFRDLATPLWQARALKVLGTALVGAGSQEKARTACTEAHALLDRLRPPDRDHLETRLDALSTTYSACPPHVNARYRPNRATGGGRECSSAAQRPVRLAPNES</sequence>
<dbReference type="PROSITE" id="PS51755">
    <property type="entry name" value="OMPR_PHOB"/>
    <property type="match status" value="1"/>
</dbReference>
<dbReference type="SMART" id="SM00862">
    <property type="entry name" value="Trans_reg_C"/>
    <property type="match status" value="1"/>
</dbReference>
<evidence type="ECO:0000256" key="3">
    <source>
        <dbReference type="ARBA" id="ARBA00023125"/>
    </source>
</evidence>
<feature type="DNA-binding region" description="OmpR/PhoB-type" evidence="6">
    <location>
        <begin position="1"/>
        <end position="90"/>
    </location>
</feature>
<evidence type="ECO:0000313" key="9">
    <source>
        <dbReference type="EMBL" id="GAA4095003.1"/>
    </source>
</evidence>
<dbReference type="InterPro" id="IPR001867">
    <property type="entry name" value="OmpR/PhoB-type_DNA-bd"/>
</dbReference>
<dbReference type="Pfam" id="PF00486">
    <property type="entry name" value="Trans_reg_C"/>
    <property type="match status" value="1"/>
</dbReference>
<dbReference type="InterPro" id="IPR011990">
    <property type="entry name" value="TPR-like_helical_dom_sf"/>
</dbReference>
<evidence type="ECO:0000256" key="1">
    <source>
        <dbReference type="ARBA" id="ARBA00005820"/>
    </source>
</evidence>
<protein>
    <submittedName>
        <fullName evidence="9">BTAD domain-containing putative transcriptional regulator</fullName>
    </submittedName>
</protein>
<dbReference type="PRINTS" id="PR00364">
    <property type="entry name" value="DISEASERSIST"/>
</dbReference>
<dbReference type="InterPro" id="IPR002182">
    <property type="entry name" value="NB-ARC"/>
</dbReference>
<dbReference type="Gene3D" id="1.25.40.10">
    <property type="entry name" value="Tetratricopeptide repeat domain"/>
    <property type="match status" value="3"/>
</dbReference>
<dbReference type="EMBL" id="BAAAZG010000052">
    <property type="protein sequence ID" value="GAA4095003.1"/>
    <property type="molecule type" value="Genomic_DNA"/>
</dbReference>
<dbReference type="InterPro" id="IPR005158">
    <property type="entry name" value="BTAD"/>
</dbReference>
<dbReference type="SUPFAM" id="SSF52540">
    <property type="entry name" value="P-loop containing nucleoside triphosphate hydrolases"/>
    <property type="match status" value="1"/>
</dbReference>
<dbReference type="Pfam" id="PF00931">
    <property type="entry name" value="NB-ARC"/>
    <property type="match status" value="1"/>
</dbReference>
<reference evidence="10" key="1">
    <citation type="journal article" date="2019" name="Int. J. Syst. Evol. Microbiol.">
        <title>The Global Catalogue of Microorganisms (GCM) 10K type strain sequencing project: providing services to taxonomists for standard genome sequencing and annotation.</title>
        <authorList>
            <consortium name="The Broad Institute Genomics Platform"/>
            <consortium name="The Broad Institute Genome Sequencing Center for Infectious Disease"/>
            <person name="Wu L."/>
            <person name="Ma J."/>
        </authorList>
    </citation>
    <scope>NUCLEOTIDE SEQUENCE [LARGE SCALE GENOMIC DNA]</scope>
    <source>
        <strain evidence="10">JCM 16702</strain>
    </source>
</reference>
<dbReference type="Gene3D" id="3.40.50.300">
    <property type="entry name" value="P-loop containing nucleotide triphosphate hydrolases"/>
    <property type="match status" value="1"/>
</dbReference>
<proteinExistence type="inferred from homology"/>
<dbReference type="Proteomes" id="UP001500683">
    <property type="component" value="Unassembled WGS sequence"/>
</dbReference>
<feature type="domain" description="OmpR/PhoB-type" evidence="8">
    <location>
        <begin position="1"/>
        <end position="90"/>
    </location>
</feature>
<feature type="repeat" description="TPR" evidence="5">
    <location>
        <begin position="833"/>
        <end position="866"/>
    </location>
</feature>